<dbReference type="Pfam" id="PF01302">
    <property type="entry name" value="CAP_GLY"/>
    <property type="match status" value="1"/>
</dbReference>
<gene>
    <name evidence="3" type="primary">20196408</name>
    <name evidence="2" type="ORF">HELRODRAFT_137441</name>
</gene>
<evidence type="ECO:0000313" key="4">
    <source>
        <dbReference type="Proteomes" id="UP000015101"/>
    </source>
</evidence>
<dbReference type="HOGENOM" id="CLU_178982_0_0_1"/>
<dbReference type="OrthoDB" id="2130750at2759"/>
<dbReference type="EMBL" id="KB097456">
    <property type="protein sequence ID" value="ESN96991.1"/>
    <property type="molecule type" value="Genomic_DNA"/>
</dbReference>
<protein>
    <recommendedName>
        <fullName evidence="1">CAP-Gly domain-containing protein</fullName>
    </recommendedName>
</protein>
<sequence length="74" mass="8013">QMSDKPIKIGTRVKVVGKDDIGTVAFIGSTLFQTGKWIGVVLDEPKGKNNGTVQGKSYFTCEDNHGIFVRASQV</sequence>
<dbReference type="GeneID" id="20196408"/>
<dbReference type="CTD" id="20196408"/>
<dbReference type="SMART" id="SM01052">
    <property type="entry name" value="CAP_GLY"/>
    <property type="match status" value="1"/>
</dbReference>
<dbReference type="PROSITE" id="PS00845">
    <property type="entry name" value="CAP_GLY_1"/>
    <property type="match status" value="1"/>
</dbReference>
<feature type="domain" description="CAP-Gly" evidence="1">
    <location>
        <begin position="28"/>
        <end position="70"/>
    </location>
</feature>
<dbReference type="AlphaFoldDB" id="T1EIK8"/>
<proteinExistence type="predicted"/>
<dbReference type="InterPro" id="IPR000938">
    <property type="entry name" value="CAP-Gly_domain"/>
</dbReference>
<dbReference type="SUPFAM" id="SSF74924">
    <property type="entry name" value="Cap-Gly domain"/>
    <property type="match status" value="1"/>
</dbReference>
<dbReference type="InParanoid" id="T1EIK8"/>
<evidence type="ECO:0000313" key="2">
    <source>
        <dbReference type="EMBL" id="ESN96991.1"/>
    </source>
</evidence>
<dbReference type="KEGG" id="hro:HELRODRAFT_137441"/>
<dbReference type="PANTHER" id="PTHR18916">
    <property type="entry name" value="DYNACTIN 1-RELATED MICROTUBULE-BINDING"/>
    <property type="match status" value="1"/>
</dbReference>
<organism evidence="3 4">
    <name type="scientific">Helobdella robusta</name>
    <name type="common">Californian leech</name>
    <dbReference type="NCBI Taxonomy" id="6412"/>
    <lineage>
        <taxon>Eukaryota</taxon>
        <taxon>Metazoa</taxon>
        <taxon>Spiralia</taxon>
        <taxon>Lophotrochozoa</taxon>
        <taxon>Annelida</taxon>
        <taxon>Clitellata</taxon>
        <taxon>Hirudinea</taxon>
        <taxon>Rhynchobdellida</taxon>
        <taxon>Glossiphoniidae</taxon>
        <taxon>Helobdella</taxon>
    </lineage>
</organism>
<keyword evidence="4" id="KW-1185">Reference proteome</keyword>
<evidence type="ECO:0000313" key="3">
    <source>
        <dbReference type="EnsemblMetazoa" id="HelroP137441"/>
    </source>
</evidence>
<dbReference type="eggNOG" id="KOG0971">
    <property type="taxonomic scope" value="Eukaryota"/>
</dbReference>
<dbReference type="RefSeq" id="XP_009024783.1">
    <property type="nucleotide sequence ID" value="XM_009026535.1"/>
</dbReference>
<reference evidence="4" key="1">
    <citation type="submission" date="2012-12" db="EMBL/GenBank/DDBJ databases">
        <authorList>
            <person name="Hellsten U."/>
            <person name="Grimwood J."/>
            <person name="Chapman J.A."/>
            <person name="Shapiro H."/>
            <person name="Aerts A."/>
            <person name="Otillar R.P."/>
            <person name="Terry A.Y."/>
            <person name="Boore J.L."/>
            <person name="Simakov O."/>
            <person name="Marletaz F."/>
            <person name="Cho S.-J."/>
            <person name="Edsinger-Gonzales E."/>
            <person name="Havlak P."/>
            <person name="Kuo D.-H."/>
            <person name="Larsson T."/>
            <person name="Lv J."/>
            <person name="Arendt D."/>
            <person name="Savage R."/>
            <person name="Osoegawa K."/>
            <person name="de Jong P."/>
            <person name="Lindberg D.R."/>
            <person name="Seaver E.C."/>
            <person name="Weisblat D.A."/>
            <person name="Putnam N.H."/>
            <person name="Grigoriev I.V."/>
            <person name="Rokhsar D.S."/>
        </authorList>
    </citation>
    <scope>NUCLEOTIDE SEQUENCE</scope>
</reference>
<name>T1EIK8_HELRO</name>
<accession>T1EIK8</accession>
<dbReference type="STRING" id="6412.T1EIK8"/>
<evidence type="ECO:0000259" key="1">
    <source>
        <dbReference type="PROSITE" id="PS50245"/>
    </source>
</evidence>
<dbReference type="EnsemblMetazoa" id="HelroT137441">
    <property type="protein sequence ID" value="HelroP137441"/>
    <property type="gene ID" value="HelroG137441"/>
</dbReference>
<reference evidence="3" key="3">
    <citation type="submission" date="2015-06" db="UniProtKB">
        <authorList>
            <consortium name="EnsemblMetazoa"/>
        </authorList>
    </citation>
    <scope>IDENTIFICATION</scope>
</reference>
<dbReference type="Proteomes" id="UP000015101">
    <property type="component" value="Unassembled WGS sequence"/>
</dbReference>
<dbReference type="InterPro" id="IPR036859">
    <property type="entry name" value="CAP-Gly_dom_sf"/>
</dbReference>
<dbReference type="EMBL" id="AMQM01006438">
    <property type="status" value="NOT_ANNOTATED_CDS"/>
    <property type="molecule type" value="Genomic_DNA"/>
</dbReference>
<dbReference type="PROSITE" id="PS50245">
    <property type="entry name" value="CAP_GLY_2"/>
    <property type="match status" value="1"/>
</dbReference>
<dbReference type="Gene3D" id="2.30.30.190">
    <property type="entry name" value="CAP Gly-rich-like domain"/>
    <property type="match status" value="1"/>
</dbReference>
<dbReference type="OMA" id="HYASGEW"/>
<reference evidence="2 4" key="2">
    <citation type="journal article" date="2013" name="Nature">
        <title>Insights into bilaterian evolution from three spiralian genomes.</title>
        <authorList>
            <person name="Simakov O."/>
            <person name="Marletaz F."/>
            <person name="Cho S.J."/>
            <person name="Edsinger-Gonzales E."/>
            <person name="Havlak P."/>
            <person name="Hellsten U."/>
            <person name="Kuo D.H."/>
            <person name="Larsson T."/>
            <person name="Lv J."/>
            <person name="Arendt D."/>
            <person name="Savage R."/>
            <person name="Osoegawa K."/>
            <person name="de Jong P."/>
            <person name="Grimwood J."/>
            <person name="Chapman J.A."/>
            <person name="Shapiro H."/>
            <person name="Aerts A."/>
            <person name="Otillar R.P."/>
            <person name="Terry A.Y."/>
            <person name="Boore J.L."/>
            <person name="Grigoriev I.V."/>
            <person name="Lindberg D.R."/>
            <person name="Seaver E.C."/>
            <person name="Weisblat D.A."/>
            <person name="Putnam N.H."/>
            <person name="Rokhsar D.S."/>
        </authorList>
    </citation>
    <scope>NUCLEOTIDE SEQUENCE</scope>
</reference>